<dbReference type="RefSeq" id="WP_006079252.1">
    <property type="nucleotide sequence ID" value="NZ_AOMD01000034.1"/>
</dbReference>
<dbReference type="OrthoDB" id="135877at2157"/>
<organism evidence="6 7">
    <name type="scientific">Halococcus saccharolyticus DSM 5350</name>
    <dbReference type="NCBI Taxonomy" id="1227455"/>
    <lineage>
        <taxon>Archaea</taxon>
        <taxon>Methanobacteriati</taxon>
        <taxon>Methanobacteriota</taxon>
        <taxon>Stenosarchaea group</taxon>
        <taxon>Halobacteria</taxon>
        <taxon>Halobacteriales</taxon>
        <taxon>Halococcaceae</taxon>
        <taxon>Halococcus</taxon>
    </lineage>
</organism>
<dbReference type="Pfam" id="PF16925">
    <property type="entry name" value="TetR_C_13"/>
    <property type="match status" value="1"/>
</dbReference>
<dbReference type="Proteomes" id="UP000011669">
    <property type="component" value="Unassembled WGS sequence"/>
</dbReference>
<reference evidence="6 7" key="1">
    <citation type="journal article" date="2014" name="PLoS Genet.">
        <title>Phylogenetically driven sequencing of extremely halophilic archaea reveals strategies for static and dynamic osmo-response.</title>
        <authorList>
            <person name="Becker E.A."/>
            <person name="Seitzer P.M."/>
            <person name="Tritt A."/>
            <person name="Larsen D."/>
            <person name="Krusor M."/>
            <person name="Yao A.I."/>
            <person name="Wu D."/>
            <person name="Madern D."/>
            <person name="Eisen J.A."/>
            <person name="Darling A.E."/>
            <person name="Facciotti M.T."/>
        </authorList>
    </citation>
    <scope>NUCLEOTIDE SEQUENCE [LARGE SCALE GENOMIC DNA]</scope>
    <source>
        <strain evidence="6 7">DSM 5350</strain>
    </source>
</reference>
<protein>
    <submittedName>
        <fullName evidence="6">Regulatory protein TetR</fullName>
    </submittedName>
</protein>
<dbReference type="SUPFAM" id="SSF48498">
    <property type="entry name" value="Tetracyclin repressor-like, C-terminal domain"/>
    <property type="match status" value="1"/>
</dbReference>
<accession>M0MCP3</accession>
<dbReference type="InterPro" id="IPR009057">
    <property type="entry name" value="Homeodomain-like_sf"/>
</dbReference>
<dbReference type="InterPro" id="IPR050109">
    <property type="entry name" value="HTH-type_TetR-like_transc_reg"/>
</dbReference>
<gene>
    <name evidence="6" type="ORF">C449_16982</name>
</gene>
<dbReference type="PANTHER" id="PTHR30055">
    <property type="entry name" value="HTH-TYPE TRANSCRIPTIONAL REGULATOR RUTR"/>
    <property type="match status" value="1"/>
</dbReference>
<evidence type="ECO:0000256" key="2">
    <source>
        <dbReference type="ARBA" id="ARBA00023125"/>
    </source>
</evidence>
<dbReference type="PANTHER" id="PTHR30055:SF234">
    <property type="entry name" value="HTH-TYPE TRANSCRIPTIONAL REGULATOR BETI"/>
    <property type="match status" value="1"/>
</dbReference>
<dbReference type="AlphaFoldDB" id="M0MCP3"/>
<sequence length="210" mass="24131">MAEPDAPDRPAPPPETYEAIMQATYRAFCKHGYADLTTREIAEEFAKSRSLLHYHYDTKQELIVALLDYLLESHPAKAATDEIADPDERLELFIDRGLFGPQEAAFDFWDFHTALLELRLHAHRNDAYREQLDRTIGLITDLLAETIREGIEKGRFHDVDPEETAQFLYDAIDAARIRKITLGHDDAPRRTKHAIETFVLPTLRASDDDR</sequence>
<keyword evidence="2 4" id="KW-0238">DNA-binding</keyword>
<dbReference type="Gene3D" id="1.10.357.10">
    <property type="entry name" value="Tetracycline Repressor, domain 2"/>
    <property type="match status" value="1"/>
</dbReference>
<dbReference type="Pfam" id="PF00440">
    <property type="entry name" value="TetR_N"/>
    <property type="match status" value="1"/>
</dbReference>
<comment type="caution">
    <text evidence="6">The sequence shown here is derived from an EMBL/GenBank/DDBJ whole genome shotgun (WGS) entry which is preliminary data.</text>
</comment>
<feature type="domain" description="HTH tetR-type" evidence="5">
    <location>
        <begin position="14"/>
        <end position="74"/>
    </location>
</feature>
<dbReference type="EMBL" id="AOMD01000034">
    <property type="protein sequence ID" value="EMA42439.1"/>
    <property type="molecule type" value="Genomic_DNA"/>
</dbReference>
<evidence type="ECO:0000256" key="1">
    <source>
        <dbReference type="ARBA" id="ARBA00023015"/>
    </source>
</evidence>
<dbReference type="InterPro" id="IPR036271">
    <property type="entry name" value="Tet_transcr_reg_TetR-rel_C_sf"/>
</dbReference>
<name>M0MCP3_9EURY</name>
<dbReference type="PROSITE" id="PS50977">
    <property type="entry name" value="HTH_TETR_2"/>
    <property type="match status" value="1"/>
</dbReference>
<keyword evidence="1" id="KW-0805">Transcription regulation</keyword>
<evidence type="ECO:0000313" key="6">
    <source>
        <dbReference type="EMBL" id="EMA42439.1"/>
    </source>
</evidence>
<dbReference type="InParanoid" id="M0MCP3"/>
<dbReference type="GO" id="GO:0003700">
    <property type="term" value="F:DNA-binding transcription factor activity"/>
    <property type="evidence" value="ECO:0007669"/>
    <property type="project" value="TreeGrafter"/>
</dbReference>
<keyword evidence="7" id="KW-1185">Reference proteome</keyword>
<evidence type="ECO:0000256" key="4">
    <source>
        <dbReference type="PROSITE-ProRule" id="PRU00335"/>
    </source>
</evidence>
<dbReference type="PATRIC" id="fig|1227455.4.peg.3457"/>
<keyword evidence="3" id="KW-0804">Transcription</keyword>
<proteinExistence type="predicted"/>
<dbReference type="GO" id="GO:0000976">
    <property type="term" value="F:transcription cis-regulatory region binding"/>
    <property type="evidence" value="ECO:0007669"/>
    <property type="project" value="TreeGrafter"/>
</dbReference>
<evidence type="ECO:0000313" key="7">
    <source>
        <dbReference type="Proteomes" id="UP000011669"/>
    </source>
</evidence>
<evidence type="ECO:0000259" key="5">
    <source>
        <dbReference type="PROSITE" id="PS50977"/>
    </source>
</evidence>
<dbReference type="SUPFAM" id="SSF46689">
    <property type="entry name" value="Homeodomain-like"/>
    <property type="match status" value="1"/>
</dbReference>
<evidence type="ECO:0000256" key="3">
    <source>
        <dbReference type="ARBA" id="ARBA00023163"/>
    </source>
</evidence>
<feature type="DNA-binding region" description="H-T-H motif" evidence="4">
    <location>
        <begin position="37"/>
        <end position="56"/>
    </location>
</feature>
<dbReference type="STRING" id="1227455.C449_16982"/>
<dbReference type="InterPro" id="IPR001647">
    <property type="entry name" value="HTH_TetR"/>
</dbReference>
<dbReference type="InterPro" id="IPR011075">
    <property type="entry name" value="TetR_C"/>
</dbReference>